<protein>
    <submittedName>
        <fullName evidence="1">Uncharacterized protein</fullName>
    </submittedName>
</protein>
<reference evidence="1" key="1">
    <citation type="submission" date="2020-08" db="EMBL/GenBank/DDBJ databases">
        <title>Multicomponent nature underlies the extraordinary mechanical properties of spider dragline silk.</title>
        <authorList>
            <person name="Kono N."/>
            <person name="Nakamura H."/>
            <person name="Mori M."/>
            <person name="Yoshida Y."/>
            <person name="Ohtoshi R."/>
            <person name="Malay A.D."/>
            <person name="Moran D.A.P."/>
            <person name="Tomita M."/>
            <person name="Numata K."/>
            <person name="Arakawa K."/>
        </authorList>
    </citation>
    <scope>NUCLEOTIDE SEQUENCE</scope>
</reference>
<dbReference type="AlphaFoldDB" id="A0A8X6YG43"/>
<sequence length="101" mass="11539">MSEILKYSKYPTYLGFFLDSEVNCGKYIEKIVDKARIRLRILKYLSGRDWGSDASTLRISYVTLVRPVLKYGYQIFQVVSPSNLKKTGDSAAQCCKNHHGP</sequence>
<dbReference type="EMBL" id="BMAV01018408">
    <property type="protein sequence ID" value="GFY70794.1"/>
    <property type="molecule type" value="Genomic_DNA"/>
</dbReference>
<comment type="caution">
    <text evidence="1">The sequence shown here is derived from an EMBL/GenBank/DDBJ whole genome shotgun (WGS) entry which is preliminary data.</text>
</comment>
<keyword evidence="2" id="KW-1185">Reference proteome</keyword>
<name>A0A8X6YG43_9ARAC</name>
<dbReference type="OrthoDB" id="6432178at2759"/>
<accession>A0A8X6YG43</accession>
<proteinExistence type="predicted"/>
<gene>
    <name evidence="1" type="primary">AVEN_33396_1</name>
    <name evidence="1" type="ORF">TNIN_225841</name>
</gene>
<evidence type="ECO:0000313" key="2">
    <source>
        <dbReference type="Proteomes" id="UP000886998"/>
    </source>
</evidence>
<organism evidence="1 2">
    <name type="scientific">Trichonephila inaurata madagascariensis</name>
    <dbReference type="NCBI Taxonomy" id="2747483"/>
    <lineage>
        <taxon>Eukaryota</taxon>
        <taxon>Metazoa</taxon>
        <taxon>Ecdysozoa</taxon>
        <taxon>Arthropoda</taxon>
        <taxon>Chelicerata</taxon>
        <taxon>Arachnida</taxon>
        <taxon>Araneae</taxon>
        <taxon>Araneomorphae</taxon>
        <taxon>Entelegynae</taxon>
        <taxon>Araneoidea</taxon>
        <taxon>Nephilidae</taxon>
        <taxon>Trichonephila</taxon>
        <taxon>Trichonephila inaurata</taxon>
    </lineage>
</organism>
<evidence type="ECO:0000313" key="1">
    <source>
        <dbReference type="EMBL" id="GFY70794.1"/>
    </source>
</evidence>
<dbReference type="Proteomes" id="UP000886998">
    <property type="component" value="Unassembled WGS sequence"/>
</dbReference>